<accession>A0A5D4XJY5</accession>
<dbReference type="AlphaFoldDB" id="A0A5D4XJY5"/>
<comment type="caution">
    <text evidence="2">The sequence shown here is derived from an EMBL/GenBank/DDBJ whole genome shotgun (WGS) entry which is preliminary data.</text>
</comment>
<dbReference type="Pfam" id="PF01650">
    <property type="entry name" value="Peptidase_C13"/>
    <property type="match status" value="1"/>
</dbReference>
<evidence type="ECO:0000313" key="2">
    <source>
        <dbReference type="EMBL" id="TYT24997.1"/>
    </source>
</evidence>
<feature type="signal peptide" evidence="1">
    <location>
        <begin position="1"/>
        <end position="38"/>
    </location>
</feature>
<dbReference type="GO" id="GO:0006508">
    <property type="term" value="P:proteolysis"/>
    <property type="evidence" value="ECO:0007669"/>
    <property type="project" value="InterPro"/>
</dbReference>
<evidence type="ECO:0000256" key="1">
    <source>
        <dbReference type="SAM" id="SignalP"/>
    </source>
</evidence>
<dbReference type="RefSeq" id="WP_149101547.1">
    <property type="nucleotide sequence ID" value="NZ_VTFT01000001.1"/>
</dbReference>
<organism evidence="2 3">
    <name type="scientific">Luteimonas viscosa</name>
    <dbReference type="NCBI Taxonomy" id="1132694"/>
    <lineage>
        <taxon>Bacteria</taxon>
        <taxon>Pseudomonadati</taxon>
        <taxon>Pseudomonadota</taxon>
        <taxon>Gammaproteobacteria</taxon>
        <taxon>Lysobacterales</taxon>
        <taxon>Lysobacteraceae</taxon>
        <taxon>Luteimonas</taxon>
    </lineage>
</organism>
<feature type="chain" id="PRO_5023131985" evidence="1">
    <location>
        <begin position="39"/>
        <end position="305"/>
    </location>
</feature>
<evidence type="ECO:0000313" key="3">
    <source>
        <dbReference type="Proteomes" id="UP000324973"/>
    </source>
</evidence>
<dbReference type="OrthoDB" id="345222at2"/>
<name>A0A5D4XJY5_9GAMM</name>
<dbReference type="EMBL" id="VTFT01000001">
    <property type="protein sequence ID" value="TYT24997.1"/>
    <property type="molecule type" value="Genomic_DNA"/>
</dbReference>
<dbReference type="InterPro" id="IPR029030">
    <property type="entry name" value="Caspase-like_dom_sf"/>
</dbReference>
<keyword evidence="3" id="KW-1185">Reference proteome</keyword>
<keyword evidence="1" id="KW-0732">Signal</keyword>
<dbReference type="InterPro" id="IPR001096">
    <property type="entry name" value="Peptidase_C13"/>
</dbReference>
<dbReference type="SUPFAM" id="SSF52129">
    <property type="entry name" value="Caspase-like"/>
    <property type="match status" value="1"/>
</dbReference>
<dbReference type="Gene3D" id="3.40.50.1460">
    <property type="match status" value="1"/>
</dbReference>
<proteinExistence type="predicted"/>
<dbReference type="GO" id="GO:0008233">
    <property type="term" value="F:peptidase activity"/>
    <property type="evidence" value="ECO:0007669"/>
    <property type="project" value="InterPro"/>
</dbReference>
<protein>
    <submittedName>
        <fullName evidence="2">Peptidase C13</fullName>
    </submittedName>
</protein>
<gene>
    <name evidence="2" type="ORF">FZO89_01155</name>
</gene>
<dbReference type="Proteomes" id="UP000324973">
    <property type="component" value="Unassembled WGS sequence"/>
</dbReference>
<sequence length="305" mass="33061">MSLAGAAIRRSRRPVRAPRRLAWLLAVAWLALHAGATADEAIDAVALRDRALIDARLAQMPVQQAGRIDLFALSFAGDGNEDVFRNEAAYFETLATARYGAGGRALALVNHPDSLAAAPRPLATLDNLRHALQGIARRMDPEEDLLLLFVTSHGSPGHELTVSLADRFDTTLAPQQLRAALDDAGIRHRLLIVSACYSGGFIPALAAPETLVVTAARHDRPSFGCGDTASATYFGRALLVEGLNRDGGLIEAFDYARRQVARRETMEGHESSYPQIWIGEEIRARLHAWEAGLVRGPVLAYPHPL</sequence>
<reference evidence="2 3" key="1">
    <citation type="submission" date="2019-08" db="EMBL/GenBank/DDBJ databases">
        <title>Luteimonas viscosus sp. nov., isolated from soil of a sunflower field.</title>
        <authorList>
            <person name="Jianli Z."/>
            <person name="Ying Z."/>
        </authorList>
    </citation>
    <scope>NUCLEOTIDE SEQUENCE [LARGE SCALE GENOMIC DNA]</scope>
    <source>
        <strain evidence="2 3">XBU10</strain>
    </source>
</reference>